<keyword evidence="1" id="KW-1133">Transmembrane helix</keyword>
<evidence type="ECO:0000256" key="1">
    <source>
        <dbReference type="SAM" id="Phobius"/>
    </source>
</evidence>
<reference evidence="2" key="2">
    <citation type="journal article" date="2022" name="J. Anim. Sci.">
        <title>Whole genome sequence analyses-based assessment of virulence potential and antimicrobial susceptibilities and resistance of Enterococcus faecium strains isolated from commercial swine and cattle probiotic products.</title>
        <authorList>
            <person name="Shridhar P.B."/>
            <person name="Amachawadi R.G."/>
            <person name="Tokach M."/>
            <person name="Patel I."/>
            <person name="Gangiredla J."/>
            <person name="Mammel M."/>
            <person name="Nagaraja T.G."/>
        </authorList>
    </citation>
    <scope>NUCLEOTIDE SEQUENCE</scope>
    <source>
        <strain evidence="2">EF215</strain>
    </source>
</reference>
<keyword evidence="1" id="KW-0812">Transmembrane</keyword>
<dbReference type="EMBL" id="FKLM01000003">
    <property type="protein sequence ID" value="SAY69463.1"/>
    <property type="molecule type" value="Genomic_DNA"/>
</dbReference>
<feature type="transmembrane region" description="Helical" evidence="1">
    <location>
        <begin position="272"/>
        <end position="292"/>
    </location>
</feature>
<name>A0A242GDY1_ENTFC</name>
<gene>
    <name evidence="3" type="ORF">DTPHA_600274</name>
    <name evidence="2" type="ORF">KYX88_08915</name>
</gene>
<feature type="transmembrane region" description="Helical" evidence="1">
    <location>
        <begin position="151"/>
        <end position="168"/>
    </location>
</feature>
<evidence type="ECO:0000313" key="4">
    <source>
        <dbReference type="Proteomes" id="UP000183509"/>
    </source>
</evidence>
<dbReference type="Proteomes" id="UP000183509">
    <property type="component" value="Unassembled WGS sequence"/>
</dbReference>
<keyword evidence="1" id="KW-0472">Membrane</keyword>
<feature type="transmembrane region" description="Helical" evidence="1">
    <location>
        <begin position="217"/>
        <end position="239"/>
    </location>
</feature>
<evidence type="ECO:0000313" key="3">
    <source>
        <dbReference type="EMBL" id="SAY69463.1"/>
    </source>
</evidence>
<feature type="transmembrane region" description="Helical" evidence="1">
    <location>
        <begin position="97"/>
        <end position="114"/>
    </location>
</feature>
<feature type="transmembrane region" description="Helical" evidence="1">
    <location>
        <begin position="339"/>
        <end position="356"/>
    </location>
</feature>
<feature type="transmembrane region" description="Helical" evidence="1">
    <location>
        <begin position="120"/>
        <end position="139"/>
    </location>
</feature>
<feature type="transmembrane region" description="Helical" evidence="1">
    <location>
        <begin position="67"/>
        <end position="85"/>
    </location>
</feature>
<dbReference type="AlphaFoldDB" id="A0A242GDY1"/>
<sequence length="545" mass="63171">MKKNKNQIIDIIFMLFLSFAYVIPLFMSKGIYHSVNQDTYFHLSRIIGLDNVWSSPVNFNNFDHHGTMMNIFYPWLTLYPAFLFYKMMGNLVLSYNIYYFFITFLTMVVSYFSMKQIKNNRYISLLFSIIYTFSAYRAIDIFHRASLGEAVALTFLPLILMGCYEIYIRDYQKWYWLSIGMTLVVYTHLLSVAMVSVFIGGTLFLSFYFWDQKIARLLSLLKATVLTFFLSAGFLIPFIQQSRAQELKVPLGKELSGMAPSDMLTHILNNNYNNYTIGLFLFLGLIGAFIFIKKLTADDLFIFFLGVFVLFCSTNLFPWQLFNHTPVKSLQFVWRLNGFSSLFIAYTMSIVIYYIFSTKNNSWKIMVFTFLALILHLSGVSNSIHANKDSLTLIAPEDAVAIAENYNHTDYANKESIYHPDMINNDQYLLGNQEINPTTHFMSNKLTIELDNSNNKNTVLTTPIYRYKGQVASINGKLVQTKLSKFGTTELTIPPGINKVVITYQYTKLAIASRYLSIVTLILFLLYRFTFSKQKQPRREVQHSH</sequence>
<dbReference type="RefSeq" id="WP_002305330.1">
    <property type="nucleotide sequence ID" value="NZ_AP026772.1"/>
</dbReference>
<feature type="transmembrane region" description="Helical" evidence="1">
    <location>
        <begin position="509"/>
        <end position="529"/>
    </location>
</feature>
<feature type="transmembrane region" description="Helical" evidence="1">
    <location>
        <begin position="188"/>
        <end position="210"/>
    </location>
</feature>
<evidence type="ECO:0000313" key="2">
    <source>
        <dbReference type="EMBL" id="MBX4222933.1"/>
    </source>
</evidence>
<dbReference type="EMBL" id="JAIFOC010000069">
    <property type="protein sequence ID" value="MBX4222933.1"/>
    <property type="molecule type" value="Genomic_DNA"/>
</dbReference>
<protein>
    <submittedName>
        <fullName evidence="3">Integral membrane protein</fullName>
    </submittedName>
</protein>
<organism evidence="2 5">
    <name type="scientific">Enterococcus faecium</name>
    <name type="common">Streptococcus faecium</name>
    <dbReference type="NCBI Taxonomy" id="1352"/>
    <lineage>
        <taxon>Bacteria</taxon>
        <taxon>Bacillati</taxon>
        <taxon>Bacillota</taxon>
        <taxon>Bacilli</taxon>
        <taxon>Lactobacillales</taxon>
        <taxon>Enterococcaceae</taxon>
        <taxon>Enterococcus</taxon>
    </lineage>
</organism>
<feature type="transmembrane region" description="Helical" evidence="1">
    <location>
        <begin position="12"/>
        <end position="32"/>
    </location>
</feature>
<comment type="caution">
    <text evidence="2">The sequence shown here is derived from an EMBL/GenBank/DDBJ whole genome shotgun (WGS) entry which is preliminary data.</text>
</comment>
<feature type="transmembrane region" description="Helical" evidence="1">
    <location>
        <begin position="299"/>
        <end position="319"/>
    </location>
</feature>
<feature type="transmembrane region" description="Helical" evidence="1">
    <location>
        <begin position="363"/>
        <end position="384"/>
    </location>
</feature>
<dbReference type="Proteomes" id="UP001139644">
    <property type="component" value="Unassembled WGS sequence"/>
</dbReference>
<reference evidence="3 4" key="1">
    <citation type="submission" date="2016-04" db="EMBL/GenBank/DDBJ databases">
        <authorList>
            <person name="Millard A."/>
        </authorList>
    </citation>
    <scope>NUCLEOTIDE SEQUENCE [LARGE SCALE GENOMIC DNA]</scope>
    <source>
        <strain evidence="3">Isolate 22</strain>
    </source>
</reference>
<evidence type="ECO:0000313" key="5">
    <source>
        <dbReference type="Proteomes" id="UP001139644"/>
    </source>
</evidence>
<accession>A0A242GDY1</accession>
<proteinExistence type="predicted"/>